<evidence type="ECO:0000313" key="3">
    <source>
        <dbReference type="Proteomes" id="UP001597511"/>
    </source>
</evidence>
<keyword evidence="3" id="KW-1185">Reference proteome</keyword>
<reference evidence="3" key="1">
    <citation type="journal article" date="2019" name="Int. J. Syst. Evol. Microbiol.">
        <title>The Global Catalogue of Microorganisms (GCM) 10K type strain sequencing project: providing services to taxonomists for standard genome sequencing and annotation.</title>
        <authorList>
            <consortium name="The Broad Institute Genomics Platform"/>
            <consortium name="The Broad Institute Genome Sequencing Center for Infectious Disease"/>
            <person name="Wu L."/>
            <person name="Ma J."/>
        </authorList>
    </citation>
    <scope>NUCLEOTIDE SEQUENCE [LARGE SCALE GENOMIC DNA]</scope>
    <source>
        <strain evidence="3">KCTC 23299</strain>
    </source>
</reference>
<keyword evidence="1" id="KW-0732">Signal</keyword>
<organism evidence="2 3">
    <name type="scientific">Terrimonas rubra</name>
    <dbReference type="NCBI Taxonomy" id="1035890"/>
    <lineage>
        <taxon>Bacteria</taxon>
        <taxon>Pseudomonadati</taxon>
        <taxon>Bacteroidota</taxon>
        <taxon>Chitinophagia</taxon>
        <taxon>Chitinophagales</taxon>
        <taxon>Chitinophagaceae</taxon>
        <taxon>Terrimonas</taxon>
    </lineage>
</organism>
<proteinExistence type="predicted"/>
<evidence type="ECO:0000313" key="2">
    <source>
        <dbReference type="EMBL" id="MFD2920942.1"/>
    </source>
</evidence>
<feature type="signal peptide" evidence="1">
    <location>
        <begin position="1"/>
        <end position="23"/>
    </location>
</feature>
<accession>A0ABW6AAI5</accession>
<feature type="chain" id="PRO_5045144247" description="Beta-lactamase enzyme family protein" evidence="1">
    <location>
        <begin position="24"/>
        <end position="402"/>
    </location>
</feature>
<dbReference type="EMBL" id="JBHUOZ010000003">
    <property type="protein sequence ID" value="MFD2920942.1"/>
    <property type="molecule type" value="Genomic_DNA"/>
</dbReference>
<name>A0ABW6AAI5_9BACT</name>
<dbReference type="PROSITE" id="PS51257">
    <property type="entry name" value="PROKAR_LIPOPROTEIN"/>
    <property type="match status" value="1"/>
</dbReference>
<dbReference type="Proteomes" id="UP001597511">
    <property type="component" value="Unassembled WGS sequence"/>
</dbReference>
<protein>
    <recommendedName>
        <fullName evidence="4">Beta-lactamase enzyme family protein</fullName>
    </recommendedName>
</protein>
<sequence>MIQRSVLSLLAIATLLACNNASRDDAATDEEIVFQLEPFIHADTIAGIRKEILGSTPVTQALSTKEGLHVRIPLFYYYEESTPDITLPFLEQWENTDDNETDDTTGNTATTGLRMQAYDLIPTLSDKYDFKENIVIARTPVKNEDVLSYFKENNYDRVAKLIYEDATNYIGVGSFDDIIVFSFSSDTTAGNRFFYYAKCKAEGLSKKETVRLAFQLAQHGQYFLNNYATTTVTQPFANQLNEAQYKIVAKTIHSLQKEAAVFLDDKSYVSYKLFPQGAVLHLLPASLSGQISTYISSLPLNQATPVTTLAELCDAVDMNFINFWRQESIMRSLPPLPDGSNIMVLEVVPSSNINSSKRYHLLAPVTKNNKQFLLWLDISDDQVNPFDQAAYAQLIQLIQSKI</sequence>
<evidence type="ECO:0000256" key="1">
    <source>
        <dbReference type="SAM" id="SignalP"/>
    </source>
</evidence>
<gene>
    <name evidence="2" type="ORF">ACFS6H_14555</name>
</gene>
<evidence type="ECO:0008006" key="4">
    <source>
        <dbReference type="Google" id="ProtNLM"/>
    </source>
</evidence>
<dbReference type="RefSeq" id="WP_386100277.1">
    <property type="nucleotide sequence ID" value="NZ_JBHUOZ010000003.1"/>
</dbReference>
<comment type="caution">
    <text evidence="2">The sequence shown here is derived from an EMBL/GenBank/DDBJ whole genome shotgun (WGS) entry which is preliminary data.</text>
</comment>